<feature type="domain" description="Methyltransferase" evidence="1">
    <location>
        <begin position="133"/>
        <end position="220"/>
    </location>
</feature>
<dbReference type="EMBL" id="MHQI01000032">
    <property type="protein sequence ID" value="OGZ99855.1"/>
    <property type="molecule type" value="Genomic_DNA"/>
</dbReference>
<dbReference type="InterPro" id="IPR041698">
    <property type="entry name" value="Methyltransf_25"/>
</dbReference>
<dbReference type="SUPFAM" id="SSF53335">
    <property type="entry name" value="S-adenosyl-L-methionine-dependent methyltransferases"/>
    <property type="match status" value="1"/>
</dbReference>
<dbReference type="CDD" id="cd02440">
    <property type="entry name" value="AdoMet_MTases"/>
    <property type="match status" value="1"/>
</dbReference>
<comment type="caution">
    <text evidence="2">The sequence shown here is derived from an EMBL/GenBank/DDBJ whole genome shotgun (WGS) entry which is preliminary data.</text>
</comment>
<dbReference type="STRING" id="1802270.A3C07_00410"/>
<name>A0A1G2KKD3_9BACT</name>
<evidence type="ECO:0000259" key="1">
    <source>
        <dbReference type="Pfam" id="PF13649"/>
    </source>
</evidence>
<reference evidence="2 3" key="1">
    <citation type="journal article" date="2016" name="Nat. Commun.">
        <title>Thousands of microbial genomes shed light on interconnected biogeochemical processes in an aquifer system.</title>
        <authorList>
            <person name="Anantharaman K."/>
            <person name="Brown C.T."/>
            <person name="Hug L.A."/>
            <person name="Sharon I."/>
            <person name="Castelle C.J."/>
            <person name="Probst A.J."/>
            <person name="Thomas B.C."/>
            <person name="Singh A."/>
            <person name="Wilkins M.J."/>
            <person name="Karaoz U."/>
            <person name="Brodie E.L."/>
            <person name="Williams K.H."/>
            <person name="Hubbard S.S."/>
            <person name="Banfield J.F."/>
        </authorList>
    </citation>
    <scope>NUCLEOTIDE SEQUENCE [LARGE SCALE GENOMIC DNA]</scope>
</reference>
<evidence type="ECO:0000313" key="2">
    <source>
        <dbReference type="EMBL" id="OGZ99855.1"/>
    </source>
</evidence>
<accession>A0A1G2KKD3</accession>
<dbReference type="InterPro" id="IPR029063">
    <property type="entry name" value="SAM-dependent_MTases_sf"/>
</dbReference>
<dbReference type="Pfam" id="PF13649">
    <property type="entry name" value="Methyltransf_25"/>
    <property type="match status" value="1"/>
</dbReference>
<gene>
    <name evidence="2" type="ORF">A3C07_00410</name>
</gene>
<evidence type="ECO:0000313" key="3">
    <source>
        <dbReference type="Proteomes" id="UP000179023"/>
    </source>
</evidence>
<sequence>MTILEKKVFGHPRYWTLGEKPDAEDAQLVPDAITEEVLSSMQPEEVVAHVCEIYNATALEYAANPNNKDIINELIAFMSLLPEGSEVLDLGCAWGRDVFFMAIDDPEFRKSLMGRKSPDGKTTLDKFRVPEKTFRVTAFDNSLEMLKIARGKERELVLKGLFKDAAPPIFTYEDMHNINPWQKFRPFDGVWSCTALFTHTPKKLLRLVMESVARQLKPGGVLFVNYTNGRADGRYDKLLLSGTGRIEYFSQPNPEMIENIAHDYSLWLIREYTSDMRDKVGNLLKKDLFVSQFYRKYN</sequence>
<proteinExistence type="predicted"/>
<dbReference type="Proteomes" id="UP000179023">
    <property type="component" value="Unassembled WGS sequence"/>
</dbReference>
<protein>
    <recommendedName>
        <fullName evidence="1">Methyltransferase domain-containing protein</fullName>
    </recommendedName>
</protein>
<dbReference type="AlphaFoldDB" id="A0A1G2KKD3"/>
<organism evidence="2 3">
    <name type="scientific">Candidatus Sungbacteria bacterium RIFCSPHIGHO2_02_FULL_47_11</name>
    <dbReference type="NCBI Taxonomy" id="1802270"/>
    <lineage>
        <taxon>Bacteria</taxon>
        <taxon>Candidatus Sungiibacteriota</taxon>
    </lineage>
</organism>
<dbReference type="Gene3D" id="3.40.50.150">
    <property type="entry name" value="Vaccinia Virus protein VP39"/>
    <property type="match status" value="2"/>
</dbReference>